<evidence type="ECO:0000313" key="2">
    <source>
        <dbReference type="Proteomes" id="UP000654918"/>
    </source>
</evidence>
<evidence type="ECO:0000313" key="1">
    <source>
        <dbReference type="EMBL" id="KAF6832824.1"/>
    </source>
</evidence>
<name>A0A8H6KJR0_9PEZI</name>
<dbReference type="EMBL" id="WIGO01000065">
    <property type="protein sequence ID" value="KAF6832824.1"/>
    <property type="molecule type" value="Genomic_DNA"/>
</dbReference>
<sequence length="91" mass="9707">MLDAQLRLPSSSDQGETTQAAGRLDAWVLRPSHFSPPAIHVTMILPNLRESLEQPVVSARLHVCTSAPVPQTSVAVVLATCRVDEPGPDGI</sequence>
<organism evidence="1 2">
    <name type="scientific">Colletotrichum plurivorum</name>
    <dbReference type="NCBI Taxonomy" id="2175906"/>
    <lineage>
        <taxon>Eukaryota</taxon>
        <taxon>Fungi</taxon>
        <taxon>Dikarya</taxon>
        <taxon>Ascomycota</taxon>
        <taxon>Pezizomycotina</taxon>
        <taxon>Sordariomycetes</taxon>
        <taxon>Hypocreomycetidae</taxon>
        <taxon>Glomerellales</taxon>
        <taxon>Glomerellaceae</taxon>
        <taxon>Colletotrichum</taxon>
        <taxon>Colletotrichum orchidearum species complex</taxon>
    </lineage>
</organism>
<accession>A0A8H6KJR0</accession>
<dbReference type="Proteomes" id="UP000654918">
    <property type="component" value="Unassembled WGS sequence"/>
</dbReference>
<gene>
    <name evidence="1" type="ORF">CPLU01_05913</name>
</gene>
<keyword evidence="2" id="KW-1185">Reference proteome</keyword>
<reference evidence="1" key="1">
    <citation type="journal article" date="2020" name="Phytopathology">
        <title>Genome Sequence Resources of Colletotrichum truncatum, C. plurivorum, C. musicola, and C. sojae: Four Species Pathogenic to Soybean (Glycine max).</title>
        <authorList>
            <person name="Rogerio F."/>
            <person name="Boufleur T.R."/>
            <person name="Ciampi-Guillardi M."/>
            <person name="Sukno S.A."/>
            <person name="Thon M.R."/>
            <person name="Massola Junior N.S."/>
            <person name="Baroncelli R."/>
        </authorList>
    </citation>
    <scope>NUCLEOTIDE SEQUENCE</scope>
    <source>
        <strain evidence="1">LFN00145</strain>
    </source>
</reference>
<dbReference type="AlphaFoldDB" id="A0A8H6KJR0"/>
<proteinExistence type="predicted"/>
<comment type="caution">
    <text evidence="1">The sequence shown here is derived from an EMBL/GenBank/DDBJ whole genome shotgun (WGS) entry which is preliminary data.</text>
</comment>
<protein>
    <submittedName>
        <fullName evidence="1">Uncharacterized protein</fullName>
    </submittedName>
</protein>